<dbReference type="Gene3D" id="3.90.1300.10">
    <property type="entry name" value="Amidase signature (AS) domain"/>
    <property type="match status" value="1"/>
</dbReference>
<comment type="caution">
    <text evidence="3">The sequence shown here is derived from an EMBL/GenBank/DDBJ whole genome shotgun (WGS) entry which is preliminary data.</text>
</comment>
<dbReference type="SUPFAM" id="SSF75304">
    <property type="entry name" value="Amidase signature (AS) enzymes"/>
    <property type="match status" value="1"/>
</dbReference>
<name>A0A3N1HT27_9ACTN</name>
<dbReference type="AlphaFoldDB" id="A0A3N1HT27"/>
<evidence type="ECO:0000256" key="1">
    <source>
        <dbReference type="SAM" id="MobiDB-lite"/>
    </source>
</evidence>
<evidence type="ECO:0000313" key="4">
    <source>
        <dbReference type="Proteomes" id="UP000276232"/>
    </source>
</evidence>
<dbReference type="PROSITE" id="PS51318">
    <property type="entry name" value="TAT"/>
    <property type="match status" value="1"/>
</dbReference>
<gene>
    <name evidence="3" type="ORF">EDC03_0242</name>
</gene>
<accession>A0A3N1HT27</accession>
<feature type="region of interest" description="Disordered" evidence="1">
    <location>
        <begin position="1"/>
        <end position="26"/>
    </location>
</feature>
<proteinExistence type="predicted"/>
<reference evidence="3 4" key="1">
    <citation type="journal article" date="2015" name="Stand. Genomic Sci.">
        <title>Genomic Encyclopedia of Bacterial and Archaeal Type Strains, Phase III: the genomes of soil and plant-associated and newly described type strains.</title>
        <authorList>
            <person name="Whitman W.B."/>
            <person name="Woyke T."/>
            <person name="Klenk H.P."/>
            <person name="Zhou Y."/>
            <person name="Lilburn T.G."/>
            <person name="Beck B.J."/>
            <person name="De Vos P."/>
            <person name="Vandamme P."/>
            <person name="Eisen J.A."/>
            <person name="Garrity G."/>
            <person name="Hugenholtz P."/>
            <person name="Kyrpides N.C."/>
        </authorList>
    </citation>
    <scope>NUCLEOTIDE SEQUENCE [LARGE SCALE GENOMIC DNA]</scope>
    <source>
        <strain evidence="3 4">CECT 7306</strain>
    </source>
</reference>
<dbReference type="RefSeq" id="WP_199719836.1">
    <property type="nucleotide sequence ID" value="NZ_RJKN01000001.1"/>
</dbReference>
<sequence length="570" mass="57009">MSPHRQPRRPSPRPAARHAAAPAAPSGRRAAGAAVAALLLAGAAAGAAAPAAVSSSTGRAAALADVGGLDLGSASLLEVSAAMDSGRVTSARLVRAYLARIGALNSRGPSLNAVRGLNPDAAAQARALDRERRVSGPRGPLHGVPVLLKDNVDVAGLPTTAGSVALAGSVPDRDAFVTAQLEAAGAVVLGKTNLTEFANFTTAGMPSGYSSLGGQVLNPYDLADTPSGSSSGSGSATAAGLAAAAVGTETSGSILSPARATSLVGVKPTVGLVSRSGIVPISASQDTAGPMTRTVGDAAALLTAMTGVDEEDPATAASAPVAGTDYLAALDPGALDGARLGYVPPADPAAPSAADQVYLRALDVLRAEGAELVPVTVGGTGAPGILVDEFRRDLDAYLDRLPENAPVRSLEDVVAYNAAHPREALKFGQTLLEQSLAVDLSDPAQRARYEEARDRGLAETRAAVDTALGRLTDDPADDLGAVVSNSRTTGTGARAGYPSVGVPAGYTDLGRDPVSLVFLGSAWEEAQLLSLAAGYEAAADAWLPPAEVNPSAFRCTSVATTTAHRGSCPP</sequence>
<dbReference type="InterPro" id="IPR036928">
    <property type="entry name" value="AS_sf"/>
</dbReference>
<dbReference type="InterPro" id="IPR023631">
    <property type="entry name" value="Amidase_dom"/>
</dbReference>
<feature type="compositionally biased region" description="Basic residues" evidence="1">
    <location>
        <begin position="1"/>
        <end position="11"/>
    </location>
</feature>
<feature type="compositionally biased region" description="Low complexity" evidence="1">
    <location>
        <begin position="17"/>
        <end position="26"/>
    </location>
</feature>
<feature type="domain" description="Amidase" evidence="2">
    <location>
        <begin position="93"/>
        <end position="377"/>
    </location>
</feature>
<evidence type="ECO:0000259" key="2">
    <source>
        <dbReference type="Pfam" id="PF01425"/>
    </source>
</evidence>
<dbReference type="EMBL" id="RJKN01000001">
    <property type="protein sequence ID" value="ROP45637.1"/>
    <property type="molecule type" value="Genomic_DNA"/>
</dbReference>
<dbReference type="PANTHER" id="PTHR42678:SF34">
    <property type="entry name" value="OS04G0183300 PROTEIN"/>
    <property type="match status" value="1"/>
</dbReference>
<dbReference type="Proteomes" id="UP000276232">
    <property type="component" value="Unassembled WGS sequence"/>
</dbReference>
<dbReference type="PANTHER" id="PTHR42678">
    <property type="entry name" value="AMIDASE"/>
    <property type="match status" value="1"/>
</dbReference>
<dbReference type="Pfam" id="PF01425">
    <property type="entry name" value="Amidase"/>
    <property type="match status" value="1"/>
</dbReference>
<evidence type="ECO:0000313" key="3">
    <source>
        <dbReference type="EMBL" id="ROP45637.1"/>
    </source>
</evidence>
<organism evidence="3 4">
    <name type="scientific">Pseudokineococcus lusitanus</name>
    <dbReference type="NCBI Taxonomy" id="763993"/>
    <lineage>
        <taxon>Bacteria</taxon>
        <taxon>Bacillati</taxon>
        <taxon>Actinomycetota</taxon>
        <taxon>Actinomycetes</taxon>
        <taxon>Kineosporiales</taxon>
        <taxon>Kineosporiaceae</taxon>
        <taxon>Pseudokineococcus</taxon>
    </lineage>
</organism>
<dbReference type="InterPro" id="IPR006311">
    <property type="entry name" value="TAT_signal"/>
</dbReference>
<protein>
    <submittedName>
        <fullName evidence="3">Amidase</fullName>
    </submittedName>
</protein>
<keyword evidence="4" id="KW-1185">Reference proteome</keyword>
<dbReference type="InParanoid" id="A0A3N1HT27"/>